<comment type="caution">
    <text evidence="2">The sequence shown here is derived from an EMBL/GenBank/DDBJ whole genome shotgun (WGS) entry which is preliminary data.</text>
</comment>
<protein>
    <recommendedName>
        <fullName evidence="4">Transmembrane protein</fullName>
    </recommendedName>
</protein>
<feature type="transmembrane region" description="Helical" evidence="1">
    <location>
        <begin position="89"/>
        <end position="110"/>
    </location>
</feature>
<keyword evidence="1" id="KW-0812">Transmembrane</keyword>
<keyword evidence="1" id="KW-1133">Transmembrane helix</keyword>
<organism evidence="2 3">
    <name type="scientific">Trifolium medium</name>
    <dbReference type="NCBI Taxonomy" id="97028"/>
    <lineage>
        <taxon>Eukaryota</taxon>
        <taxon>Viridiplantae</taxon>
        <taxon>Streptophyta</taxon>
        <taxon>Embryophyta</taxon>
        <taxon>Tracheophyta</taxon>
        <taxon>Spermatophyta</taxon>
        <taxon>Magnoliopsida</taxon>
        <taxon>eudicotyledons</taxon>
        <taxon>Gunneridae</taxon>
        <taxon>Pentapetalae</taxon>
        <taxon>rosids</taxon>
        <taxon>fabids</taxon>
        <taxon>Fabales</taxon>
        <taxon>Fabaceae</taxon>
        <taxon>Papilionoideae</taxon>
        <taxon>50 kb inversion clade</taxon>
        <taxon>NPAAA clade</taxon>
        <taxon>Hologalegina</taxon>
        <taxon>IRL clade</taxon>
        <taxon>Trifolieae</taxon>
        <taxon>Trifolium</taxon>
    </lineage>
</organism>
<dbReference type="AlphaFoldDB" id="A0A392NJG6"/>
<evidence type="ECO:0000313" key="2">
    <source>
        <dbReference type="EMBL" id="MCH99970.1"/>
    </source>
</evidence>
<keyword evidence="1" id="KW-0472">Membrane</keyword>
<evidence type="ECO:0000256" key="1">
    <source>
        <dbReference type="SAM" id="Phobius"/>
    </source>
</evidence>
<sequence length="127" mass="14665">MSGAALRTTLVQFRRRRWWCSVLGSREFVVSLSDVQRRRWWCYVLGSREFVVSLPDVLLSAVLPQYYGELLRFLFFVVVLVTDMGLKPLTGCVVVFAFSIPFWVFSFLWWSCCFGSGGGFDTVEVVR</sequence>
<keyword evidence="3" id="KW-1185">Reference proteome</keyword>
<dbReference type="Proteomes" id="UP000265520">
    <property type="component" value="Unassembled WGS sequence"/>
</dbReference>
<dbReference type="EMBL" id="LXQA010041848">
    <property type="protein sequence ID" value="MCH99970.1"/>
    <property type="molecule type" value="Genomic_DNA"/>
</dbReference>
<accession>A0A392NJG6</accession>
<name>A0A392NJG6_9FABA</name>
<proteinExistence type="predicted"/>
<evidence type="ECO:0000313" key="3">
    <source>
        <dbReference type="Proteomes" id="UP000265520"/>
    </source>
</evidence>
<reference evidence="2 3" key="1">
    <citation type="journal article" date="2018" name="Front. Plant Sci.">
        <title>Red Clover (Trifolium pratense) and Zigzag Clover (T. medium) - A Picture of Genomic Similarities and Differences.</title>
        <authorList>
            <person name="Dluhosova J."/>
            <person name="Istvanek J."/>
            <person name="Nedelnik J."/>
            <person name="Repkova J."/>
        </authorList>
    </citation>
    <scope>NUCLEOTIDE SEQUENCE [LARGE SCALE GENOMIC DNA]</scope>
    <source>
        <strain evidence="3">cv. 10/8</strain>
        <tissue evidence="2">Leaf</tissue>
    </source>
</reference>
<evidence type="ECO:0008006" key="4">
    <source>
        <dbReference type="Google" id="ProtNLM"/>
    </source>
</evidence>
<feature type="transmembrane region" description="Helical" evidence="1">
    <location>
        <begin position="65"/>
        <end position="82"/>
    </location>
</feature>